<dbReference type="OMA" id="SSWAVID"/>
<dbReference type="PANTHER" id="PTHR48063">
    <property type="entry name" value="LRR RECEPTOR-LIKE KINASE"/>
    <property type="match status" value="1"/>
</dbReference>
<keyword evidence="2" id="KW-0433">Leucine-rich repeat</keyword>
<keyword evidence="5" id="KW-0677">Repeat</keyword>
<evidence type="ECO:0000256" key="3">
    <source>
        <dbReference type="ARBA" id="ARBA00022692"/>
    </source>
</evidence>
<evidence type="ECO:0000256" key="1">
    <source>
        <dbReference type="ARBA" id="ARBA00004479"/>
    </source>
</evidence>
<evidence type="ECO:0000256" key="5">
    <source>
        <dbReference type="ARBA" id="ARBA00022737"/>
    </source>
</evidence>
<dbReference type="Proteomes" id="UP000241394">
    <property type="component" value="Chromosome LG24"/>
</dbReference>
<dbReference type="InterPro" id="IPR046956">
    <property type="entry name" value="RLP23-like"/>
</dbReference>
<evidence type="ECO:0000256" key="8">
    <source>
        <dbReference type="ARBA" id="ARBA00023180"/>
    </source>
</evidence>
<dbReference type="GO" id="GO:0016020">
    <property type="term" value="C:membrane"/>
    <property type="evidence" value="ECO:0007669"/>
    <property type="project" value="UniProtKB-SubCell"/>
</dbReference>
<comment type="caution">
    <text evidence="11">The sequence shown here is derived from an EMBL/GenBank/DDBJ whole genome shotgun (WGS) entry which is preliminary data.</text>
</comment>
<dbReference type="Pfam" id="PF08263">
    <property type="entry name" value="LRRNT_2"/>
    <property type="match status" value="1"/>
</dbReference>
<organism evidence="11 12">
    <name type="scientific">Actinidia chinensis var. chinensis</name>
    <name type="common">Chinese soft-hair kiwi</name>
    <dbReference type="NCBI Taxonomy" id="1590841"/>
    <lineage>
        <taxon>Eukaryota</taxon>
        <taxon>Viridiplantae</taxon>
        <taxon>Streptophyta</taxon>
        <taxon>Embryophyta</taxon>
        <taxon>Tracheophyta</taxon>
        <taxon>Spermatophyta</taxon>
        <taxon>Magnoliopsida</taxon>
        <taxon>eudicotyledons</taxon>
        <taxon>Gunneridae</taxon>
        <taxon>Pentapetalae</taxon>
        <taxon>asterids</taxon>
        <taxon>Ericales</taxon>
        <taxon>Actinidiaceae</taxon>
        <taxon>Actinidia</taxon>
    </lineage>
</organism>
<dbReference type="OrthoDB" id="1600340at2759"/>
<keyword evidence="6" id="KW-1133">Transmembrane helix</keyword>
<reference evidence="11 12" key="1">
    <citation type="submission" date="2017-07" db="EMBL/GenBank/DDBJ databases">
        <title>An improved, manually edited Actinidia chinensis var. chinensis (kiwifruit) genome highlights the challenges associated with draft genomes and gene prediction in plants.</title>
        <authorList>
            <person name="Pilkington S."/>
            <person name="Crowhurst R."/>
            <person name="Hilario E."/>
            <person name="Nardozza S."/>
            <person name="Fraser L."/>
            <person name="Peng Y."/>
            <person name="Gunaseelan K."/>
            <person name="Simpson R."/>
            <person name="Tahir J."/>
            <person name="Deroles S."/>
            <person name="Templeton K."/>
            <person name="Luo Z."/>
            <person name="Davy M."/>
            <person name="Cheng C."/>
            <person name="Mcneilage M."/>
            <person name="Scaglione D."/>
            <person name="Liu Y."/>
            <person name="Zhang Q."/>
            <person name="Datson P."/>
            <person name="De Silva N."/>
            <person name="Gardiner S."/>
            <person name="Bassett H."/>
            <person name="Chagne D."/>
            <person name="Mccallum J."/>
            <person name="Dzierzon H."/>
            <person name="Deng C."/>
            <person name="Wang Y.-Y."/>
            <person name="Barron N."/>
            <person name="Manako K."/>
            <person name="Bowen J."/>
            <person name="Foster T."/>
            <person name="Erridge Z."/>
            <person name="Tiffin H."/>
            <person name="Waite C."/>
            <person name="Davies K."/>
            <person name="Grierson E."/>
            <person name="Laing W."/>
            <person name="Kirk R."/>
            <person name="Chen X."/>
            <person name="Wood M."/>
            <person name="Montefiori M."/>
            <person name="Brummell D."/>
            <person name="Schwinn K."/>
            <person name="Catanach A."/>
            <person name="Fullerton C."/>
            <person name="Li D."/>
            <person name="Meiyalaghan S."/>
            <person name="Nieuwenhuizen N."/>
            <person name="Read N."/>
            <person name="Prakash R."/>
            <person name="Hunter D."/>
            <person name="Zhang H."/>
            <person name="Mckenzie M."/>
            <person name="Knabel M."/>
            <person name="Harris A."/>
            <person name="Allan A."/>
            <person name="Chen A."/>
            <person name="Janssen B."/>
            <person name="Plunkett B."/>
            <person name="Dwamena C."/>
            <person name="Voogd C."/>
            <person name="Leif D."/>
            <person name="Lafferty D."/>
            <person name="Souleyre E."/>
            <person name="Varkonyi-Gasic E."/>
            <person name="Gambi F."/>
            <person name="Hanley J."/>
            <person name="Yao J.-L."/>
            <person name="Cheung J."/>
            <person name="David K."/>
            <person name="Warren B."/>
            <person name="Marsh K."/>
            <person name="Snowden K."/>
            <person name="Lin-Wang K."/>
            <person name="Brian L."/>
            <person name="Martinez-Sanchez M."/>
            <person name="Wang M."/>
            <person name="Ileperuma N."/>
            <person name="Macnee N."/>
            <person name="Campin R."/>
            <person name="Mcatee P."/>
            <person name="Drummond R."/>
            <person name="Espley R."/>
            <person name="Ireland H."/>
            <person name="Wu R."/>
            <person name="Atkinson R."/>
            <person name="Karunairetnam S."/>
            <person name="Bulley S."/>
            <person name="Chunkath S."/>
            <person name="Hanley Z."/>
            <person name="Storey R."/>
            <person name="Thrimawithana A."/>
            <person name="Thomson S."/>
            <person name="David C."/>
            <person name="Testolin R."/>
        </authorList>
    </citation>
    <scope>NUCLEOTIDE SEQUENCE [LARGE SCALE GENOMIC DNA]</scope>
    <source>
        <strain evidence="12">cv. Red5</strain>
        <tissue evidence="11">Young leaf</tissue>
    </source>
</reference>
<evidence type="ECO:0000259" key="10">
    <source>
        <dbReference type="Pfam" id="PF08263"/>
    </source>
</evidence>
<proteinExistence type="predicted"/>
<evidence type="ECO:0000313" key="12">
    <source>
        <dbReference type="Proteomes" id="UP000241394"/>
    </source>
</evidence>
<evidence type="ECO:0000256" key="6">
    <source>
        <dbReference type="ARBA" id="ARBA00022989"/>
    </source>
</evidence>
<keyword evidence="7" id="KW-0472">Membrane</keyword>
<accession>A0A2R6PLS7</accession>
<evidence type="ECO:0000313" key="11">
    <source>
        <dbReference type="EMBL" id="PSR93284.1"/>
    </source>
</evidence>
<keyword evidence="3" id="KW-0812">Transmembrane</keyword>
<keyword evidence="12" id="KW-1185">Reference proteome</keyword>
<evidence type="ECO:0000256" key="4">
    <source>
        <dbReference type="ARBA" id="ARBA00022729"/>
    </source>
</evidence>
<dbReference type="Gramene" id="PSR93284">
    <property type="protein sequence ID" value="PSR93284"/>
    <property type="gene ID" value="CEY00_Acc27896"/>
</dbReference>
<dbReference type="Gene3D" id="3.80.10.10">
    <property type="entry name" value="Ribonuclease Inhibitor"/>
    <property type="match status" value="1"/>
</dbReference>
<evidence type="ECO:0000256" key="9">
    <source>
        <dbReference type="SAM" id="SignalP"/>
    </source>
</evidence>
<protein>
    <submittedName>
        <fullName evidence="11">Receptor like protein</fullName>
    </submittedName>
</protein>
<reference evidence="12" key="2">
    <citation type="journal article" date="2018" name="BMC Genomics">
        <title>A manually annotated Actinidia chinensis var. chinensis (kiwifruit) genome highlights the challenges associated with draft genomes and gene prediction in plants.</title>
        <authorList>
            <person name="Pilkington S.M."/>
            <person name="Crowhurst R."/>
            <person name="Hilario E."/>
            <person name="Nardozza S."/>
            <person name="Fraser L."/>
            <person name="Peng Y."/>
            <person name="Gunaseelan K."/>
            <person name="Simpson R."/>
            <person name="Tahir J."/>
            <person name="Deroles S.C."/>
            <person name="Templeton K."/>
            <person name="Luo Z."/>
            <person name="Davy M."/>
            <person name="Cheng C."/>
            <person name="McNeilage M."/>
            <person name="Scaglione D."/>
            <person name="Liu Y."/>
            <person name="Zhang Q."/>
            <person name="Datson P."/>
            <person name="De Silva N."/>
            <person name="Gardiner S.E."/>
            <person name="Bassett H."/>
            <person name="Chagne D."/>
            <person name="McCallum J."/>
            <person name="Dzierzon H."/>
            <person name="Deng C."/>
            <person name="Wang Y.Y."/>
            <person name="Barron L."/>
            <person name="Manako K."/>
            <person name="Bowen J."/>
            <person name="Foster T.M."/>
            <person name="Erridge Z.A."/>
            <person name="Tiffin H."/>
            <person name="Waite C.N."/>
            <person name="Davies K.M."/>
            <person name="Grierson E.P."/>
            <person name="Laing W.A."/>
            <person name="Kirk R."/>
            <person name="Chen X."/>
            <person name="Wood M."/>
            <person name="Montefiori M."/>
            <person name="Brummell D.A."/>
            <person name="Schwinn K.E."/>
            <person name="Catanach A."/>
            <person name="Fullerton C."/>
            <person name="Li D."/>
            <person name="Meiyalaghan S."/>
            <person name="Nieuwenhuizen N."/>
            <person name="Read N."/>
            <person name="Prakash R."/>
            <person name="Hunter D."/>
            <person name="Zhang H."/>
            <person name="McKenzie M."/>
            <person name="Knabel M."/>
            <person name="Harris A."/>
            <person name="Allan A.C."/>
            <person name="Gleave A."/>
            <person name="Chen A."/>
            <person name="Janssen B.J."/>
            <person name="Plunkett B."/>
            <person name="Ampomah-Dwamena C."/>
            <person name="Voogd C."/>
            <person name="Leif D."/>
            <person name="Lafferty D."/>
            <person name="Souleyre E.J.F."/>
            <person name="Varkonyi-Gasic E."/>
            <person name="Gambi F."/>
            <person name="Hanley J."/>
            <person name="Yao J.L."/>
            <person name="Cheung J."/>
            <person name="David K.M."/>
            <person name="Warren B."/>
            <person name="Marsh K."/>
            <person name="Snowden K.C."/>
            <person name="Lin-Wang K."/>
            <person name="Brian L."/>
            <person name="Martinez-Sanchez M."/>
            <person name="Wang M."/>
            <person name="Ileperuma N."/>
            <person name="Macnee N."/>
            <person name="Campin R."/>
            <person name="McAtee P."/>
            <person name="Drummond R.S.M."/>
            <person name="Espley R.V."/>
            <person name="Ireland H.S."/>
            <person name="Wu R."/>
            <person name="Atkinson R.G."/>
            <person name="Karunairetnam S."/>
            <person name="Bulley S."/>
            <person name="Chunkath S."/>
            <person name="Hanley Z."/>
            <person name="Storey R."/>
            <person name="Thrimawithana A.H."/>
            <person name="Thomson S."/>
            <person name="David C."/>
            <person name="Testolin R."/>
            <person name="Huang H."/>
            <person name="Hellens R.P."/>
            <person name="Schaffer R.J."/>
        </authorList>
    </citation>
    <scope>NUCLEOTIDE SEQUENCE [LARGE SCALE GENOMIC DNA]</scope>
    <source>
        <strain evidence="12">cv. Red5</strain>
    </source>
</reference>
<dbReference type="InParanoid" id="A0A2R6PLS7"/>
<evidence type="ECO:0000256" key="7">
    <source>
        <dbReference type="ARBA" id="ARBA00023136"/>
    </source>
</evidence>
<evidence type="ECO:0000256" key="2">
    <source>
        <dbReference type="ARBA" id="ARBA00022614"/>
    </source>
</evidence>
<keyword evidence="4 9" id="KW-0732">Signal</keyword>
<keyword evidence="11" id="KW-0675">Receptor</keyword>
<keyword evidence="8" id="KW-0325">Glycoprotein</keyword>
<dbReference type="EMBL" id="NKQK01000024">
    <property type="protein sequence ID" value="PSR93284.1"/>
    <property type="molecule type" value="Genomic_DNA"/>
</dbReference>
<feature type="chain" id="PRO_5015311917" evidence="9">
    <location>
        <begin position="26"/>
        <end position="155"/>
    </location>
</feature>
<name>A0A2R6PLS7_ACTCC</name>
<dbReference type="InterPro" id="IPR013210">
    <property type="entry name" value="LRR_N_plant-typ"/>
</dbReference>
<dbReference type="PANTHER" id="PTHR48063:SF98">
    <property type="entry name" value="LRR RECEPTOR-LIKE SERINE_THREONINE-PROTEIN KINASE FLS2"/>
    <property type="match status" value="1"/>
</dbReference>
<dbReference type="AlphaFoldDB" id="A0A2R6PLS7"/>
<gene>
    <name evidence="11" type="ORF">CEY00_Acc27896</name>
</gene>
<dbReference type="STRING" id="1590841.A0A2R6PLS7"/>
<dbReference type="SUPFAM" id="SSF52058">
    <property type="entry name" value="L domain-like"/>
    <property type="match status" value="1"/>
</dbReference>
<feature type="signal peptide" evidence="9">
    <location>
        <begin position="1"/>
        <end position="25"/>
    </location>
</feature>
<dbReference type="InterPro" id="IPR032675">
    <property type="entry name" value="LRR_dom_sf"/>
</dbReference>
<sequence>METMTLFRFLKFLAISPFHICFSYGIGSSKIMCLEIERQTLVKFKHDLKDPSNRLSSWAVIDCCQWTGVVCDNFTGHVHEIHLRYPYCHPDSPFESYGFKAYSRLKLGGRISSSSLDLKHLRHLDLSCNDFGGIQMPSFIDSLMYLNLSGAGFSV</sequence>
<comment type="subcellular location">
    <subcellularLocation>
        <location evidence="1">Membrane</location>
        <topology evidence="1">Single-pass type I membrane protein</topology>
    </subcellularLocation>
</comment>
<feature type="domain" description="Leucine-rich repeat-containing N-terminal plant-type" evidence="10">
    <location>
        <begin position="37"/>
        <end position="72"/>
    </location>
</feature>